<evidence type="ECO:0000256" key="8">
    <source>
        <dbReference type="SAM" id="SignalP"/>
    </source>
</evidence>
<keyword evidence="7" id="KW-1015">Disulfide bond</keyword>
<organism evidence="9 10">
    <name type="scientific">Noviherbaspirillum pedocola</name>
    <dbReference type="NCBI Taxonomy" id="2801341"/>
    <lineage>
        <taxon>Bacteria</taxon>
        <taxon>Pseudomonadati</taxon>
        <taxon>Pseudomonadota</taxon>
        <taxon>Betaproteobacteria</taxon>
        <taxon>Burkholderiales</taxon>
        <taxon>Oxalobacteraceae</taxon>
        <taxon>Noviherbaspirillum</taxon>
    </lineage>
</organism>
<keyword evidence="10" id="KW-1185">Reference proteome</keyword>
<evidence type="ECO:0000256" key="1">
    <source>
        <dbReference type="ARBA" id="ARBA00006249"/>
    </source>
</evidence>
<dbReference type="RefSeq" id="WP_200591166.1">
    <property type="nucleotide sequence ID" value="NZ_JAEPBG010000002.1"/>
</dbReference>
<dbReference type="GO" id="GO:0052689">
    <property type="term" value="F:carboxylic ester hydrolase activity"/>
    <property type="evidence" value="ECO:0007669"/>
    <property type="project" value="UniProtKB-KW"/>
</dbReference>
<evidence type="ECO:0000313" key="9">
    <source>
        <dbReference type="EMBL" id="MBK4734418.1"/>
    </source>
</evidence>
<dbReference type="EMBL" id="JAEPBG010000002">
    <property type="protein sequence ID" value="MBK4734418.1"/>
    <property type="molecule type" value="Genomic_DNA"/>
</dbReference>
<evidence type="ECO:0000256" key="5">
    <source>
        <dbReference type="ARBA" id="ARBA00022801"/>
    </source>
</evidence>
<gene>
    <name evidence="9" type="ORF">JJB74_07365</name>
</gene>
<keyword evidence="4 8" id="KW-0732">Signal</keyword>
<keyword evidence="3" id="KW-0479">Metal-binding</keyword>
<sequence length="562" mass="59479">MTAFRSSPRKRRFIRHALLAACGAASLSAAHAATPCDGMTAIAIDGARVAWSIAVPGPAFTAPDGNTYADVPAFCRVGVTATPTPDSLINIELWMPSASWNGRFEGVGNGGYAGTVALGVPAMIAGLKQGFSVATTDLGTAPSTNNDGDALIGHPEKWTDFGSRATHLMTTISKQLMASYYDQGPQYSYFNGCSTGGQQAMVTAQRYPSDYNGILSGDPAANRTHVHTAALWNYAAMHATPTSLFTSDQVQAITNAVVQACAVKSGGLATDSFLTDPRSCDWDPAALACGVPGIGTSCLGPDQIVAARKIYAGAHDPVTGHLIFPGSVKGGESDSQFGWFGIEANPEPPFDSLFKWTFGPTWLWQGFDFDQNLAQVDQLLAPMLNANNADLSGFNSAGGKLLAYHGWADPLITPQDSIDYYLRAMQTQNGSAQVQLQKTQNFFRLFMVPGMYHCAYGPGPNAFGNLFSGQAVAPPPPSNDADHDAFTALQRWVEAGVPPQRIIATKYVQDQPALGVQMSRPLCPYPKVAKYSGSGDVNDAANFVCADAPGGNNPMPASEYLH</sequence>
<dbReference type="Proteomes" id="UP000622890">
    <property type="component" value="Unassembled WGS sequence"/>
</dbReference>
<proteinExistence type="inferred from homology"/>
<keyword evidence="6" id="KW-0106">Calcium</keyword>
<dbReference type="AlphaFoldDB" id="A0A934SSG0"/>
<keyword evidence="5 9" id="KW-0378">Hydrolase</keyword>
<protein>
    <submittedName>
        <fullName evidence="9">Tannase/feruloyl esterase family alpha/beta hydrolase</fullName>
    </submittedName>
</protein>
<evidence type="ECO:0000256" key="3">
    <source>
        <dbReference type="ARBA" id="ARBA00022723"/>
    </source>
</evidence>
<dbReference type="GO" id="GO:0046872">
    <property type="term" value="F:metal ion binding"/>
    <property type="evidence" value="ECO:0007669"/>
    <property type="project" value="UniProtKB-KW"/>
</dbReference>
<dbReference type="InterPro" id="IPR011118">
    <property type="entry name" value="Tannase/feruloyl_esterase"/>
</dbReference>
<evidence type="ECO:0000256" key="7">
    <source>
        <dbReference type="ARBA" id="ARBA00023157"/>
    </source>
</evidence>
<dbReference type="SUPFAM" id="SSF53474">
    <property type="entry name" value="alpha/beta-Hydrolases"/>
    <property type="match status" value="1"/>
</dbReference>
<feature type="chain" id="PRO_5037050255" evidence="8">
    <location>
        <begin position="33"/>
        <end position="562"/>
    </location>
</feature>
<evidence type="ECO:0000256" key="2">
    <source>
        <dbReference type="ARBA" id="ARBA00022487"/>
    </source>
</evidence>
<dbReference type="Pfam" id="PF07519">
    <property type="entry name" value="Tannase"/>
    <property type="match status" value="2"/>
</dbReference>
<reference evidence="9" key="1">
    <citation type="submission" date="2021-01" db="EMBL/GenBank/DDBJ databases">
        <title>Genome sequence of strain Noviherbaspirillum sp. DKR-6.</title>
        <authorList>
            <person name="Chaudhary D.K."/>
        </authorList>
    </citation>
    <scope>NUCLEOTIDE SEQUENCE</scope>
    <source>
        <strain evidence="9">DKR-6</strain>
    </source>
</reference>
<comment type="similarity">
    <text evidence="1">Belongs to the tannase family.</text>
</comment>
<keyword evidence="2" id="KW-0719">Serine esterase</keyword>
<dbReference type="PANTHER" id="PTHR33938:SF15">
    <property type="entry name" value="FERULOYL ESTERASE B-RELATED"/>
    <property type="match status" value="1"/>
</dbReference>
<evidence type="ECO:0000256" key="6">
    <source>
        <dbReference type="ARBA" id="ARBA00022837"/>
    </source>
</evidence>
<feature type="signal peptide" evidence="8">
    <location>
        <begin position="1"/>
        <end position="32"/>
    </location>
</feature>
<accession>A0A934SSG0</accession>
<dbReference type="PANTHER" id="PTHR33938">
    <property type="entry name" value="FERULOYL ESTERASE B-RELATED"/>
    <property type="match status" value="1"/>
</dbReference>
<dbReference type="InterPro" id="IPR029058">
    <property type="entry name" value="AB_hydrolase_fold"/>
</dbReference>
<evidence type="ECO:0000313" key="10">
    <source>
        <dbReference type="Proteomes" id="UP000622890"/>
    </source>
</evidence>
<comment type="caution">
    <text evidence="9">The sequence shown here is derived from an EMBL/GenBank/DDBJ whole genome shotgun (WGS) entry which is preliminary data.</text>
</comment>
<name>A0A934SSG0_9BURK</name>
<evidence type="ECO:0000256" key="4">
    <source>
        <dbReference type="ARBA" id="ARBA00022729"/>
    </source>
</evidence>